<gene>
    <name evidence="1" type="ORF">AMQ22_01996</name>
</gene>
<accession>A0A150IQB8</accession>
<evidence type="ECO:0000313" key="1">
    <source>
        <dbReference type="EMBL" id="KYC47239.1"/>
    </source>
</evidence>
<protein>
    <submittedName>
        <fullName evidence="1">Uncharacterized protein</fullName>
    </submittedName>
</protein>
<sequence length="46" mass="5060">MFLIPPPVEQAQPPMNIRTSNIDLEREGYASKLLVANPVVVIILTA</sequence>
<reference evidence="1 2" key="1">
    <citation type="journal article" date="2016" name="ISME J.">
        <title>Chasing the elusive Euryarchaeota class WSA2: genomes reveal a uniquely fastidious methyl-reducing methanogen.</title>
        <authorList>
            <person name="Nobu M.K."/>
            <person name="Narihiro T."/>
            <person name="Kuroda K."/>
            <person name="Mei R."/>
            <person name="Liu W.T."/>
        </authorList>
    </citation>
    <scope>NUCLEOTIDE SEQUENCE [LARGE SCALE GENOMIC DNA]</scope>
    <source>
        <strain evidence="1">U1lsi0528_Bin055</strain>
    </source>
</reference>
<dbReference type="EMBL" id="LNGC01000156">
    <property type="protein sequence ID" value="KYC47239.1"/>
    <property type="molecule type" value="Genomic_DNA"/>
</dbReference>
<dbReference type="AlphaFoldDB" id="A0A150IQB8"/>
<comment type="caution">
    <text evidence="1">The sequence shown here is derived from an EMBL/GenBank/DDBJ whole genome shotgun (WGS) entry which is preliminary data.</text>
</comment>
<organism evidence="1 2">
    <name type="scientific">Candidatus Methanofastidiosum methylothiophilum</name>
    <dbReference type="NCBI Taxonomy" id="1705564"/>
    <lineage>
        <taxon>Archaea</taxon>
        <taxon>Methanobacteriati</taxon>
        <taxon>Methanobacteriota</taxon>
        <taxon>Stenosarchaea group</taxon>
        <taxon>Candidatus Methanofastidiosia</taxon>
        <taxon>Candidatus Methanofastidiosales</taxon>
        <taxon>Candidatus Methanofastidiosaceae</taxon>
        <taxon>Candidatus Methanofastidiosum</taxon>
    </lineage>
</organism>
<dbReference type="Proteomes" id="UP000075398">
    <property type="component" value="Unassembled WGS sequence"/>
</dbReference>
<evidence type="ECO:0000313" key="2">
    <source>
        <dbReference type="Proteomes" id="UP000075398"/>
    </source>
</evidence>
<proteinExistence type="predicted"/>
<name>A0A150IQB8_9EURY</name>